<dbReference type="InterPro" id="IPR013762">
    <property type="entry name" value="Integrase-like_cat_sf"/>
</dbReference>
<accession>A0A7Y9E164</accession>
<dbReference type="InterPro" id="IPR050090">
    <property type="entry name" value="Tyrosine_recombinase_XerCD"/>
</dbReference>
<protein>
    <submittedName>
        <fullName evidence="5">Integrase</fullName>
    </submittedName>
</protein>
<dbReference type="Pfam" id="PF00589">
    <property type="entry name" value="Phage_integrase"/>
    <property type="match status" value="1"/>
</dbReference>
<dbReference type="GO" id="GO:0006310">
    <property type="term" value="P:DNA recombination"/>
    <property type="evidence" value="ECO:0007669"/>
    <property type="project" value="UniProtKB-KW"/>
</dbReference>
<dbReference type="PANTHER" id="PTHR30349:SF91">
    <property type="entry name" value="INTA PROTEIN"/>
    <property type="match status" value="1"/>
</dbReference>
<sequence length="415" mass="46680">MAGPKEQDRGGRRRKVNGEGTIFQRSSDGLWIGAAYVHTASGRIERKRVSSRSFEETRAKLVRLQSNNEQGIPVPDRSVTVADYMAHWLAGVAQERRPTTHQGYETVVRLHIVPILGKKRLDRLTGADVRHFMATVRAKCLCCANGKNAWRNPGGEPCCRDGHPCCKRHPTVRHVQFIHAVLRNALQSAWREELVPRNVAQLVKVPTPKYKVGRGLPVSEAKALLKAAEGTRWYPLYVTAATLGLRHGELLGLRWQDLDFEGATLTVEQTVARAGGRLYIGPAKTDESAATIPLPKVTRRVLLEHRRRQDEERAFAREVWQDHDLVFPSTIGTPMEPRNLSREFTKLRERAGMPGVRLHDLRHTVVSLLLDLGTPPHVVQAIARHADIDVTMTIYAHTNLDAMRQALDAIEWEDL</sequence>
<dbReference type="InterPro" id="IPR002104">
    <property type="entry name" value="Integrase_catalytic"/>
</dbReference>
<dbReference type="InterPro" id="IPR010998">
    <property type="entry name" value="Integrase_recombinase_N"/>
</dbReference>
<reference evidence="5 6" key="1">
    <citation type="submission" date="2020-07" db="EMBL/GenBank/DDBJ databases">
        <title>Sequencing the genomes of 1000 actinobacteria strains.</title>
        <authorList>
            <person name="Klenk H.-P."/>
        </authorList>
    </citation>
    <scope>NUCLEOTIDE SEQUENCE [LARGE SCALE GENOMIC DNA]</scope>
    <source>
        <strain evidence="5 6">DSM 45772</strain>
    </source>
</reference>
<evidence type="ECO:0000256" key="1">
    <source>
        <dbReference type="ARBA" id="ARBA00022908"/>
    </source>
</evidence>
<evidence type="ECO:0000313" key="5">
    <source>
        <dbReference type="EMBL" id="NYD39165.1"/>
    </source>
</evidence>
<keyword evidence="3" id="KW-0233">DNA recombination</keyword>
<evidence type="ECO:0000256" key="3">
    <source>
        <dbReference type="ARBA" id="ARBA00023172"/>
    </source>
</evidence>
<dbReference type="AlphaFoldDB" id="A0A7Y9E164"/>
<feature type="domain" description="Tyr recombinase" evidence="4">
    <location>
        <begin position="211"/>
        <end position="408"/>
    </location>
</feature>
<evidence type="ECO:0000256" key="2">
    <source>
        <dbReference type="ARBA" id="ARBA00023125"/>
    </source>
</evidence>
<organism evidence="5 6">
    <name type="scientific">Actinomycetospora corticicola</name>
    <dbReference type="NCBI Taxonomy" id="663602"/>
    <lineage>
        <taxon>Bacteria</taxon>
        <taxon>Bacillati</taxon>
        <taxon>Actinomycetota</taxon>
        <taxon>Actinomycetes</taxon>
        <taxon>Pseudonocardiales</taxon>
        <taxon>Pseudonocardiaceae</taxon>
        <taxon>Actinomycetospora</taxon>
    </lineage>
</organism>
<dbReference type="RefSeq" id="WP_179796519.1">
    <property type="nucleotide sequence ID" value="NZ_BAABHP010000001.1"/>
</dbReference>
<evidence type="ECO:0000259" key="4">
    <source>
        <dbReference type="PROSITE" id="PS51898"/>
    </source>
</evidence>
<keyword evidence="1" id="KW-0229">DNA integration</keyword>
<proteinExistence type="predicted"/>
<dbReference type="Gene3D" id="1.10.443.10">
    <property type="entry name" value="Intergrase catalytic core"/>
    <property type="match status" value="1"/>
</dbReference>
<dbReference type="SUPFAM" id="SSF56349">
    <property type="entry name" value="DNA breaking-rejoining enzymes"/>
    <property type="match status" value="1"/>
</dbReference>
<comment type="caution">
    <text evidence="5">The sequence shown here is derived from an EMBL/GenBank/DDBJ whole genome shotgun (WGS) entry which is preliminary data.</text>
</comment>
<dbReference type="PANTHER" id="PTHR30349">
    <property type="entry name" value="PHAGE INTEGRASE-RELATED"/>
    <property type="match status" value="1"/>
</dbReference>
<name>A0A7Y9E164_9PSEU</name>
<gene>
    <name evidence="5" type="ORF">BJ983_005267</name>
</gene>
<dbReference type="GO" id="GO:0003677">
    <property type="term" value="F:DNA binding"/>
    <property type="evidence" value="ECO:0007669"/>
    <property type="project" value="UniProtKB-KW"/>
</dbReference>
<dbReference type="Proteomes" id="UP000535890">
    <property type="component" value="Unassembled WGS sequence"/>
</dbReference>
<dbReference type="PROSITE" id="PS51898">
    <property type="entry name" value="TYR_RECOMBINASE"/>
    <property type="match status" value="1"/>
</dbReference>
<dbReference type="InterPro" id="IPR004107">
    <property type="entry name" value="Integrase_SAM-like_N"/>
</dbReference>
<dbReference type="Gene3D" id="1.10.150.130">
    <property type="match status" value="1"/>
</dbReference>
<dbReference type="InterPro" id="IPR011010">
    <property type="entry name" value="DNA_brk_join_enz"/>
</dbReference>
<dbReference type="CDD" id="cd01189">
    <property type="entry name" value="INT_ICEBs1_C_like"/>
    <property type="match status" value="1"/>
</dbReference>
<dbReference type="Pfam" id="PF14659">
    <property type="entry name" value="Phage_int_SAM_3"/>
    <property type="match status" value="1"/>
</dbReference>
<dbReference type="EMBL" id="JACCBN010000001">
    <property type="protein sequence ID" value="NYD39165.1"/>
    <property type="molecule type" value="Genomic_DNA"/>
</dbReference>
<dbReference type="GO" id="GO:0015074">
    <property type="term" value="P:DNA integration"/>
    <property type="evidence" value="ECO:0007669"/>
    <property type="project" value="UniProtKB-KW"/>
</dbReference>
<evidence type="ECO:0000313" key="6">
    <source>
        <dbReference type="Proteomes" id="UP000535890"/>
    </source>
</evidence>
<keyword evidence="2" id="KW-0238">DNA-binding</keyword>
<keyword evidence="6" id="KW-1185">Reference proteome</keyword>